<proteinExistence type="predicted"/>
<reference evidence="2" key="2">
    <citation type="submission" date="2020-11" db="EMBL/GenBank/DDBJ databases">
        <authorList>
            <person name="McCartney M.A."/>
            <person name="Auch B."/>
            <person name="Kono T."/>
            <person name="Mallez S."/>
            <person name="Becker A."/>
            <person name="Gohl D.M."/>
            <person name="Silverstein K.A.T."/>
            <person name="Koren S."/>
            <person name="Bechman K.B."/>
            <person name="Herman A."/>
            <person name="Abrahante J.E."/>
            <person name="Garbe J."/>
        </authorList>
    </citation>
    <scope>NUCLEOTIDE SEQUENCE</scope>
    <source>
        <strain evidence="2">Duluth1</strain>
        <tissue evidence="2">Whole animal</tissue>
    </source>
</reference>
<comment type="caution">
    <text evidence="2">The sequence shown here is derived from an EMBL/GenBank/DDBJ whole genome shotgun (WGS) entry which is preliminary data.</text>
</comment>
<keyword evidence="3" id="KW-1185">Reference proteome</keyword>
<dbReference type="Proteomes" id="UP000828390">
    <property type="component" value="Unassembled WGS sequence"/>
</dbReference>
<feature type="region of interest" description="Disordered" evidence="1">
    <location>
        <begin position="66"/>
        <end position="85"/>
    </location>
</feature>
<evidence type="ECO:0000313" key="2">
    <source>
        <dbReference type="EMBL" id="KAH3736802.1"/>
    </source>
</evidence>
<organism evidence="2 3">
    <name type="scientific">Dreissena polymorpha</name>
    <name type="common">Zebra mussel</name>
    <name type="synonym">Mytilus polymorpha</name>
    <dbReference type="NCBI Taxonomy" id="45954"/>
    <lineage>
        <taxon>Eukaryota</taxon>
        <taxon>Metazoa</taxon>
        <taxon>Spiralia</taxon>
        <taxon>Lophotrochozoa</taxon>
        <taxon>Mollusca</taxon>
        <taxon>Bivalvia</taxon>
        <taxon>Autobranchia</taxon>
        <taxon>Heteroconchia</taxon>
        <taxon>Euheterodonta</taxon>
        <taxon>Imparidentia</taxon>
        <taxon>Neoheterodontei</taxon>
        <taxon>Myida</taxon>
        <taxon>Dreissenoidea</taxon>
        <taxon>Dreissenidae</taxon>
        <taxon>Dreissena</taxon>
    </lineage>
</organism>
<sequence length="85" mass="9149">MHIFCIQTRNVNRITGYLFIIKSGKKDKGRGKNTIEEDSTESPPKGANPPPMDFEDQDVELYVADSETGGATGKGTVTMTGDIGA</sequence>
<accession>A0A9D4D0W0</accession>
<dbReference type="EMBL" id="JAIWYP010000011">
    <property type="protein sequence ID" value="KAH3736802.1"/>
    <property type="molecule type" value="Genomic_DNA"/>
</dbReference>
<evidence type="ECO:0000256" key="1">
    <source>
        <dbReference type="SAM" id="MobiDB-lite"/>
    </source>
</evidence>
<gene>
    <name evidence="2" type="ORF">DPMN_043375</name>
</gene>
<evidence type="ECO:0000313" key="3">
    <source>
        <dbReference type="Proteomes" id="UP000828390"/>
    </source>
</evidence>
<feature type="region of interest" description="Disordered" evidence="1">
    <location>
        <begin position="26"/>
        <end position="54"/>
    </location>
</feature>
<protein>
    <submittedName>
        <fullName evidence="2">Uncharacterized protein</fullName>
    </submittedName>
</protein>
<dbReference type="AlphaFoldDB" id="A0A9D4D0W0"/>
<name>A0A9D4D0W0_DREPO</name>
<reference evidence="2" key="1">
    <citation type="journal article" date="2019" name="bioRxiv">
        <title>The Genome of the Zebra Mussel, Dreissena polymorpha: A Resource for Invasive Species Research.</title>
        <authorList>
            <person name="McCartney M.A."/>
            <person name="Auch B."/>
            <person name="Kono T."/>
            <person name="Mallez S."/>
            <person name="Zhang Y."/>
            <person name="Obille A."/>
            <person name="Becker A."/>
            <person name="Abrahante J.E."/>
            <person name="Garbe J."/>
            <person name="Badalamenti J.P."/>
            <person name="Herman A."/>
            <person name="Mangelson H."/>
            <person name="Liachko I."/>
            <person name="Sullivan S."/>
            <person name="Sone E.D."/>
            <person name="Koren S."/>
            <person name="Silverstein K.A.T."/>
            <person name="Beckman K.B."/>
            <person name="Gohl D.M."/>
        </authorList>
    </citation>
    <scope>NUCLEOTIDE SEQUENCE</scope>
    <source>
        <strain evidence="2">Duluth1</strain>
        <tissue evidence="2">Whole animal</tissue>
    </source>
</reference>